<protein>
    <submittedName>
        <fullName evidence="1">Uncharacterized protein</fullName>
    </submittedName>
</protein>
<dbReference type="AlphaFoldDB" id="A0A5C3PYG7"/>
<evidence type="ECO:0000313" key="2">
    <source>
        <dbReference type="Proteomes" id="UP000308197"/>
    </source>
</evidence>
<reference evidence="1 2" key="1">
    <citation type="journal article" date="2019" name="Nat. Ecol. Evol.">
        <title>Megaphylogeny resolves global patterns of mushroom evolution.</title>
        <authorList>
            <person name="Varga T."/>
            <person name="Krizsan K."/>
            <person name="Foldi C."/>
            <person name="Dima B."/>
            <person name="Sanchez-Garcia M."/>
            <person name="Sanchez-Ramirez S."/>
            <person name="Szollosi G.J."/>
            <person name="Szarkandi J.G."/>
            <person name="Papp V."/>
            <person name="Albert L."/>
            <person name="Andreopoulos W."/>
            <person name="Angelini C."/>
            <person name="Antonin V."/>
            <person name="Barry K.W."/>
            <person name="Bougher N.L."/>
            <person name="Buchanan P."/>
            <person name="Buyck B."/>
            <person name="Bense V."/>
            <person name="Catcheside P."/>
            <person name="Chovatia M."/>
            <person name="Cooper J."/>
            <person name="Damon W."/>
            <person name="Desjardin D."/>
            <person name="Finy P."/>
            <person name="Geml J."/>
            <person name="Haridas S."/>
            <person name="Hughes K."/>
            <person name="Justo A."/>
            <person name="Karasinski D."/>
            <person name="Kautmanova I."/>
            <person name="Kiss B."/>
            <person name="Kocsube S."/>
            <person name="Kotiranta H."/>
            <person name="LaButti K.M."/>
            <person name="Lechner B.E."/>
            <person name="Liimatainen K."/>
            <person name="Lipzen A."/>
            <person name="Lukacs Z."/>
            <person name="Mihaltcheva S."/>
            <person name="Morgado L.N."/>
            <person name="Niskanen T."/>
            <person name="Noordeloos M.E."/>
            <person name="Ohm R.A."/>
            <person name="Ortiz-Santana B."/>
            <person name="Ovrebo C."/>
            <person name="Racz N."/>
            <person name="Riley R."/>
            <person name="Savchenko A."/>
            <person name="Shiryaev A."/>
            <person name="Soop K."/>
            <person name="Spirin V."/>
            <person name="Szebenyi C."/>
            <person name="Tomsovsky M."/>
            <person name="Tulloss R.E."/>
            <person name="Uehling J."/>
            <person name="Grigoriev I.V."/>
            <person name="Vagvolgyi C."/>
            <person name="Papp T."/>
            <person name="Martin F.M."/>
            <person name="Miettinen O."/>
            <person name="Hibbett D.S."/>
            <person name="Nagy L.G."/>
        </authorList>
    </citation>
    <scope>NUCLEOTIDE SEQUENCE [LARGE SCALE GENOMIC DNA]</scope>
    <source>
        <strain evidence="1 2">HHB13444</strain>
    </source>
</reference>
<keyword evidence="2" id="KW-1185">Reference proteome</keyword>
<dbReference type="EMBL" id="ML210965">
    <property type="protein sequence ID" value="TFK94766.1"/>
    <property type="molecule type" value="Genomic_DNA"/>
</dbReference>
<dbReference type="Proteomes" id="UP000308197">
    <property type="component" value="Unassembled WGS sequence"/>
</dbReference>
<accession>A0A5C3PYG7</accession>
<gene>
    <name evidence="1" type="ORF">K466DRAFT_571569</name>
</gene>
<proteinExistence type="predicted"/>
<name>A0A5C3PYG7_9APHY</name>
<organism evidence="1 2">
    <name type="scientific">Polyporus arcularius HHB13444</name>
    <dbReference type="NCBI Taxonomy" id="1314778"/>
    <lineage>
        <taxon>Eukaryota</taxon>
        <taxon>Fungi</taxon>
        <taxon>Dikarya</taxon>
        <taxon>Basidiomycota</taxon>
        <taxon>Agaricomycotina</taxon>
        <taxon>Agaricomycetes</taxon>
        <taxon>Polyporales</taxon>
        <taxon>Polyporaceae</taxon>
        <taxon>Polyporus</taxon>
    </lineage>
</organism>
<dbReference type="InParanoid" id="A0A5C3PYG7"/>
<evidence type="ECO:0000313" key="1">
    <source>
        <dbReference type="EMBL" id="TFK94766.1"/>
    </source>
</evidence>
<sequence>MHIAPLAFLGLVYVSVVIGMTLQRRAVDFFDPAQGDGSMFDNATYGGEPLNVIVSGLSSPDVLTDGGVLNYAKAIGFSQECLGFHLGAPQTANLGDGNGSRNQTVEFRQDFGNAIFGSCFESLLGGNHFRIFRQNGPSANSGALFLAASKEKDASTNHDLVDDGYNIGRNELVAAAVGTKSHGGVTYNTVAKNITGLMPAGSDGVNHGNAVDGIVTLLTVTVQ</sequence>